<dbReference type="SMART" id="SM00450">
    <property type="entry name" value="RHOD"/>
    <property type="match status" value="1"/>
</dbReference>
<dbReference type="EMBL" id="JARACI010000418">
    <property type="protein sequence ID" value="MDD9205317.1"/>
    <property type="molecule type" value="Genomic_DNA"/>
</dbReference>
<reference evidence="2" key="1">
    <citation type="submission" date="2023-02" db="EMBL/GenBank/DDBJ databases">
        <title>Georgenia sp.10Sc9-8, isolated from a soil sample collected from the Taklamakan desert.</title>
        <authorList>
            <person name="Liu S."/>
        </authorList>
    </citation>
    <scope>NUCLEOTIDE SEQUENCE</scope>
    <source>
        <strain evidence="2">10Sc9-8</strain>
    </source>
</reference>
<dbReference type="PANTHER" id="PTHR44086">
    <property type="entry name" value="THIOSULFATE SULFURTRANSFERASE RDL2, MITOCHONDRIAL-RELATED"/>
    <property type="match status" value="1"/>
</dbReference>
<accession>A0ABT5TTN5</accession>
<feature type="domain" description="Rhodanese" evidence="1">
    <location>
        <begin position="20"/>
        <end position="114"/>
    </location>
</feature>
<name>A0ABT5TTN5_9MICO</name>
<organism evidence="2 3">
    <name type="scientific">Georgenia halotolerans</name>
    <dbReference type="NCBI Taxonomy" id="3028317"/>
    <lineage>
        <taxon>Bacteria</taxon>
        <taxon>Bacillati</taxon>
        <taxon>Actinomycetota</taxon>
        <taxon>Actinomycetes</taxon>
        <taxon>Micrococcales</taxon>
        <taxon>Bogoriellaceae</taxon>
        <taxon>Georgenia</taxon>
    </lineage>
</organism>
<feature type="non-terminal residue" evidence="2">
    <location>
        <position position="1"/>
    </location>
</feature>
<proteinExistence type="predicted"/>
<dbReference type="InterPro" id="IPR001763">
    <property type="entry name" value="Rhodanese-like_dom"/>
</dbReference>
<dbReference type="Pfam" id="PF00581">
    <property type="entry name" value="Rhodanese"/>
    <property type="match status" value="1"/>
</dbReference>
<comment type="caution">
    <text evidence="2">The sequence shown here is derived from an EMBL/GenBank/DDBJ whole genome shotgun (WGS) entry which is preliminary data.</text>
</comment>
<protein>
    <submittedName>
        <fullName evidence="2">Rhodanese-like domain-containing protein</fullName>
    </submittedName>
</protein>
<dbReference type="PANTHER" id="PTHR44086:SF10">
    <property type="entry name" value="THIOSULFATE SULFURTRANSFERASE_RHODANESE-LIKE DOMAIN-CONTAINING PROTEIN 3"/>
    <property type="match status" value="1"/>
</dbReference>
<sequence length="116" mass="11916">DRPELTAPQLAARLAAREQGQDDVVLLDVRESGERSIVTIPGSVSVPLGTLLADPAGAAGAAGARPAGPVVVHCLSGGRSAQAQEALLRAGFRDVRNLTGGVRAWVEQVDPALPTY</sequence>
<dbReference type="InterPro" id="IPR036873">
    <property type="entry name" value="Rhodanese-like_dom_sf"/>
</dbReference>
<dbReference type="PROSITE" id="PS50206">
    <property type="entry name" value="RHODANESE_3"/>
    <property type="match status" value="1"/>
</dbReference>
<dbReference type="Proteomes" id="UP001165561">
    <property type="component" value="Unassembled WGS sequence"/>
</dbReference>
<evidence type="ECO:0000313" key="2">
    <source>
        <dbReference type="EMBL" id="MDD9205317.1"/>
    </source>
</evidence>
<gene>
    <name evidence="2" type="ORF">PU560_02405</name>
</gene>
<dbReference type="Gene3D" id="3.40.250.10">
    <property type="entry name" value="Rhodanese-like domain"/>
    <property type="match status" value="1"/>
</dbReference>
<evidence type="ECO:0000259" key="1">
    <source>
        <dbReference type="PROSITE" id="PS50206"/>
    </source>
</evidence>
<dbReference type="CDD" id="cd00158">
    <property type="entry name" value="RHOD"/>
    <property type="match status" value="1"/>
</dbReference>
<keyword evidence="3" id="KW-1185">Reference proteome</keyword>
<dbReference type="SUPFAM" id="SSF52821">
    <property type="entry name" value="Rhodanese/Cell cycle control phosphatase"/>
    <property type="match status" value="1"/>
</dbReference>
<evidence type="ECO:0000313" key="3">
    <source>
        <dbReference type="Proteomes" id="UP001165561"/>
    </source>
</evidence>